<proteinExistence type="predicted"/>
<dbReference type="EMBL" id="PQFF01000080">
    <property type="protein sequence ID" value="RHZ84178.1"/>
    <property type="molecule type" value="Genomic_DNA"/>
</dbReference>
<evidence type="ECO:0000313" key="1">
    <source>
        <dbReference type="EMBL" id="RHZ84178.1"/>
    </source>
</evidence>
<protein>
    <submittedName>
        <fullName evidence="1">Uncharacterized protein</fullName>
    </submittedName>
</protein>
<sequence length="118" mass="13936">MSGVTTQSFWIENFPNGGCISHGEHAKTYYGSKTRCYRIDDSLTTIPINKICQTIYLLTEINDDDDELPYWDDAIDKYFNRPDHPDFHLITYPNYFRDYTIRSKQIQTYFTVETAKID</sequence>
<reference evidence="1 2" key="1">
    <citation type="submission" date="2018-08" db="EMBL/GenBank/DDBJ databases">
        <title>Genome and evolution of the arbuscular mycorrhizal fungus Diversispora epigaea (formerly Glomus versiforme) and its bacterial endosymbionts.</title>
        <authorList>
            <person name="Sun X."/>
            <person name="Fei Z."/>
            <person name="Harrison M."/>
        </authorList>
    </citation>
    <scope>NUCLEOTIDE SEQUENCE [LARGE SCALE GENOMIC DNA]</scope>
    <source>
        <strain evidence="1 2">IT104</strain>
    </source>
</reference>
<gene>
    <name evidence="1" type="ORF">Glove_84g136</name>
</gene>
<evidence type="ECO:0000313" key="2">
    <source>
        <dbReference type="Proteomes" id="UP000266861"/>
    </source>
</evidence>
<name>A0A397JBH2_9GLOM</name>
<keyword evidence="2" id="KW-1185">Reference proteome</keyword>
<dbReference type="Proteomes" id="UP000266861">
    <property type="component" value="Unassembled WGS sequence"/>
</dbReference>
<organism evidence="1 2">
    <name type="scientific">Diversispora epigaea</name>
    <dbReference type="NCBI Taxonomy" id="1348612"/>
    <lineage>
        <taxon>Eukaryota</taxon>
        <taxon>Fungi</taxon>
        <taxon>Fungi incertae sedis</taxon>
        <taxon>Mucoromycota</taxon>
        <taxon>Glomeromycotina</taxon>
        <taxon>Glomeromycetes</taxon>
        <taxon>Diversisporales</taxon>
        <taxon>Diversisporaceae</taxon>
        <taxon>Diversispora</taxon>
    </lineage>
</organism>
<comment type="caution">
    <text evidence="1">The sequence shown here is derived from an EMBL/GenBank/DDBJ whole genome shotgun (WGS) entry which is preliminary data.</text>
</comment>
<dbReference type="AlphaFoldDB" id="A0A397JBH2"/>
<accession>A0A397JBH2</accession>